<evidence type="ECO:0000313" key="3">
    <source>
        <dbReference type="EMBL" id="KAI9266900.1"/>
    </source>
</evidence>
<evidence type="ECO:0000313" key="4">
    <source>
        <dbReference type="Proteomes" id="UP001209540"/>
    </source>
</evidence>
<comment type="caution">
    <text evidence="3">The sequence shown here is derived from an EMBL/GenBank/DDBJ whole genome shotgun (WGS) entry which is preliminary data.</text>
</comment>
<keyword evidence="4" id="KW-1185">Reference proteome</keyword>
<dbReference type="CDD" id="cd12087">
    <property type="entry name" value="TM_EGFR-like"/>
    <property type="match status" value="1"/>
</dbReference>
<feature type="compositionally biased region" description="Polar residues" evidence="1">
    <location>
        <begin position="382"/>
        <end position="406"/>
    </location>
</feature>
<feature type="transmembrane region" description="Helical" evidence="2">
    <location>
        <begin position="168"/>
        <end position="191"/>
    </location>
</feature>
<keyword evidence="2" id="KW-1133">Transmembrane helix</keyword>
<evidence type="ECO:0000256" key="2">
    <source>
        <dbReference type="SAM" id="Phobius"/>
    </source>
</evidence>
<name>A0AAD5PFS2_9FUNG</name>
<dbReference type="EMBL" id="JAIXMP010000010">
    <property type="protein sequence ID" value="KAI9266900.1"/>
    <property type="molecule type" value="Genomic_DNA"/>
</dbReference>
<reference evidence="3" key="1">
    <citation type="journal article" date="2022" name="IScience">
        <title>Evolution of zygomycete secretomes and the origins of terrestrial fungal ecologies.</title>
        <authorList>
            <person name="Chang Y."/>
            <person name="Wang Y."/>
            <person name="Mondo S."/>
            <person name="Ahrendt S."/>
            <person name="Andreopoulos W."/>
            <person name="Barry K."/>
            <person name="Beard J."/>
            <person name="Benny G.L."/>
            <person name="Blankenship S."/>
            <person name="Bonito G."/>
            <person name="Cuomo C."/>
            <person name="Desiro A."/>
            <person name="Gervers K.A."/>
            <person name="Hundley H."/>
            <person name="Kuo A."/>
            <person name="LaButti K."/>
            <person name="Lang B.F."/>
            <person name="Lipzen A."/>
            <person name="O'Donnell K."/>
            <person name="Pangilinan J."/>
            <person name="Reynolds N."/>
            <person name="Sandor L."/>
            <person name="Smith M.E."/>
            <person name="Tsang A."/>
            <person name="Grigoriev I.V."/>
            <person name="Stajich J.E."/>
            <person name="Spatafora J.W."/>
        </authorList>
    </citation>
    <scope>NUCLEOTIDE SEQUENCE</scope>
    <source>
        <strain evidence="3">RSA 2281</strain>
    </source>
</reference>
<gene>
    <name evidence="3" type="ORF">BDA99DRAFT_558925</name>
</gene>
<feature type="compositionally biased region" description="Low complexity" evidence="1">
    <location>
        <begin position="285"/>
        <end position="296"/>
    </location>
</feature>
<keyword evidence="2" id="KW-0472">Membrane</keyword>
<proteinExistence type="predicted"/>
<feature type="region of interest" description="Disordered" evidence="1">
    <location>
        <begin position="250"/>
        <end position="306"/>
    </location>
</feature>
<feature type="region of interest" description="Disordered" evidence="1">
    <location>
        <begin position="349"/>
        <end position="406"/>
    </location>
</feature>
<dbReference type="AlphaFoldDB" id="A0AAD5PFS2"/>
<sequence length="406" mass="43775">MICLVVASAACARLENTQGICSPSSTSEWYNGTFQELTWKYNNPQYMRGDGTVNVHLLYMIDNEYTSIKNWTNQPLSPGTIVEQIDDSWFPSLLPDNSPNKTWEPYIYVLTDGHDYREEIAYDYNFPAPVQFKLIQNAHNASSASNPNNGDTTGAADTSESSSGLKGWMIAVIVIACVLFVAALGALFWLFRRLRRNKAAAAAATAGGAMGETSDQRNLIQGKDGTYTSQMSSTPSAAAIARPFAGSVTNTSSVGGGERNDISSIHSSTPIVHHGGSQRAPTTASMPQSPSSPRSMTDQYNYDKVSPPPAVAQIMQQQEARQSSSILSATDAVMIADTFRQFMRKPEWNEHHDDEEDEDGTGAGGTFKSSQAFSANDEHKSTSSPQTSDGAGSHNISTSNKPDGGV</sequence>
<evidence type="ECO:0000256" key="1">
    <source>
        <dbReference type="SAM" id="MobiDB-lite"/>
    </source>
</evidence>
<organism evidence="3 4">
    <name type="scientific">Phascolomyces articulosus</name>
    <dbReference type="NCBI Taxonomy" id="60185"/>
    <lineage>
        <taxon>Eukaryota</taxon>
        <taxon>Fungi</taxon>
        <taxon>Fungi incertae sedis</taxon>
        <taxon>Mucoromycota</taxon>
        <taxon>Mucoromycotina</taxon>
        <taxon>Mucoromycetes</taxon>
        <taxon>Mucorales</taxon>
        <taxon>Lichtheimiaceae</taxon>
        <taxon>Phascolomyces</taxon>
    </lineage>
</organism>
<keyword evidence="2" id="KW-0812">Transmembrane</keyword>
<reference evidence="3" key="2">
    <citation type="submission" date="2023-02" db="EMBL/GenBank/DDBJ databases">
        <authorList>
            <consortium name="DOE Joint Genome Institute"/>
            <person name="Mondo S.J."/>
            <person name="Chang Y."/>
            <person name="Wang Y."/>
            <person name="Ahrendt S."/>
            <person name="Andreopoulos W."/>
            <person name="Barry K."/>
            <person name="Beard J."/>
            <person name="Benny G.L."/>
            <person name="Blankenship S."/>
            <person name="Bonito G."/>
            <person name="Cuomo C."/>
            <person name="Desiro A."/>
            <person name="Gervers K.A."/>
            <person name="Hundley H."/>
            <person name="Kuo A."/>
            <person name="LaButti K."/>
            <person name="Lang B.F."/>
            <person name="Lipzen A."/>
            <person name="O'Donnell K."/>
            <person name="Pangilinan J."/>
            <person name="Reynolds N."/>
            <person name="Sandor L."/>
            <person name="Smith M.W."/>
            <person name="Tsang A."/>
            <person name="Grigoriev I.V."/>
            <person name="Stajich J.E."/>
            <person name="Spatafora J.W."/>
        </authorList>
    </citation>
    <scope>NUCLEOTIDE SEQUENCE</scope>
    <source>
        <strain evidence="3">RSA 2281</strain>
    </source>
</reference>
<protein>
    <submittedName>
        <fullName evidence="3">Uncharacterized protein</fullName>
    </submittedName>
</protein>
<dbReference type="Proteomes" id="UP001209540">
    <property type="component" value="Unassembled WGS sequence"/>
</dbReference>
<accession>A0AAD5PFS2</accession>